<accession>A0AAD2HRQ0</accession>
<dbReference type="InterPro" id="IPR009027">
    <property type="entry name" value="Ribosomal_bL9/RNase_H1_N"/>
</dbReference>
<dbReference type="Proteomes" id="UP001295794">
    <property type="component" value="Unassembled WGS sequence"/>
</dbReference>
<dbReference type="InterPro" id="IPR011320">
    <property type="entry name" value="RNase_H1_N"/>
</dbReference>
<dbReference type="AlphaFoldDB" id="A0AAD2HRQ0"/>
<evidence type="ECO:0000313" key="3">
    <source>
        <dbReference type="EMBL" id="CAK5279859.1"/>
    </source>
</evidence>
<name>A0AAD2HRQ0_9AGAR</name>
<dbReference type="Pfam" id="PF01693">
    <property type="entry name" value="Cauli_VI"/>
    <property type="match status" value="1"/>
</dbReference>
<organism evidence="3 4">
    <name type="scientific">Mycena citricolor</name>
    <dbReference type="NCBI Taxonomy" id="2018698"/>
    <lineage>
        <taxon>Eukaryota</taxon>
        <taxon>Fungi</taxon>
        <taxon>Dikarya</taxon>
        <taxon>Basidiomycota</taxon>
        <taxon>Agaricomycotina</taxon>
        <taxon>Agaricomycetes</taxon>
        <taxon>Agaricomycetidae</taxon>
        <taxon>Agaricales</taxon>
        <taxon>Marasmiineae</taxon>
        <taxon>Mycenaceae</taxon>
        <taxon>Mycena</taxon>
    </lineage>
</organism>
<protein>
    <recommendedName>
        <fullName evidence="2">Ribonuclease H1 N-terminal domain-containing protein</fullName>
    </recommendedName>
</protein>
<evidence type="ECO:0000259" key="2">
    <source>
        <dbReference type="Pfam" id="PF01693"/>
    </source>
</evidence>
<feature type="region of interest" description="Disordered" evidence="1">
    <location>
        <begin position="169"/>
        <end position="203"/>
    </location>
</feature>
<keyword evidence="4" id="KW-1185">Reference proteome</keyword>
<comment type="caution">
    <text evidence="3">The sequence shown here is derived from an EMBL/GenBank/DDBJ whole genome shotgun (WGS) entry which is preliminary data.</text>
</comment>
<proteinExistence type="predicted"/>
<gene>
    <name evidence="3" type="ORF">MYCIT1_LOCUS30158</name>
</gene>
<evidence type="ECO:0000313" key="4">
    <source>
        <dbReference type="Proteomes" id="UP001295794"/>
    </source>
</evidence>
<sequence length="369" mass="40434">MASTSHPDTSPAPNAKMQELITLLQAAATLSRQAIERSSRAGELIRQVIDELPEAVDRAVPSQDSIDRPRWIKLPARSPAEVANLLSADAGDLFYVVVVGREPGVYLSHTKADELCDHVPGQKKMRFRDRAVALDYYRQQFQADKVEKWVEVDQAEADDLRTSSLLSKLMLNTGNDPPRSKSTKKKKLARSEEQRAQARKHSATYYAKNAETIRIKKRAQMAARRYCLANSIRLAPFLQHIRQAQKAAKTNKLAKDASSNDQCPANPIAARTGGSSDNHDLRLGLPCDLPAPPEGQGETNQDIHADSTNAGLVQMSAVPLETPLTRSQGPSIPRSPTPLTILPPQVVPLETSLERACELGPTPDAPQVL</sequence>
<reference evidence="3" key="1">
    <citation type="submission" date="2023-11" db="EMBL/GenBank/DDBJ databases">
        <authorList>
            <person name="De Vega J J."/>
            <person name="De Vega J J."/>
        </authorList>
    </citation>
    <scope>NUCLEOTIDE SEQUENCE</scope>
</reference>
<evidence type="ECO:0000256" key="1">
    <source>
        <dbReference type="SAM" id="MobiDB-lite"/>
    </source>
</evidence>
<dbReference type="InterPro" id="IPR037056">
    <property type="entry name" value="RNase_H1_N_sf"/>
</dbReference>
<feature type="domain" description="Ribonuclease H1 N-terminal" evidence="2">
    <location>
        <begin position="94"/>
        <end position="136"/>
    </location>
</feature>
<dbReference type="EMBL" id="CAVNYO010000440">
    <property type="protein sequence ID" value="CAK5279859.1"/>
    <property type="molecule type" value="Genomic_DNA"/>
</dbReference>
<dbReference type="SUPFAM" id="SSF55658">
    <property type="entry name" value="L9 N-domain-like"/>
    <property type="match status" value="1"/>
</dbReference>
<feature type="region of interest" description="Disordered" evidence="1">
    <location>
        <begin position="249"/>
        <end position="277"/>
    </location>
</feature>
<dbReference type="Gene3D" id="3.40.970.10">
    <property type="entry name" value="Ribonuclease H1, N-terminal domain"/>
    <property type="match status" value="1"/>
</dbReference>